<evidence type="ECO:0000256" key="6">
    <source>
        <dbReference type="ARBA" id="ARBA00022679"/>
    </source>
</evidence>
<feature type="domain" description="Thymidylate synthase/dCMP hydroxymethylase" evidence="12">
    <location>
        <begin position="71"/>
        <end position="229"/>
    </location>
</feature>
<feature type="active site" evidence="10">
    <location>
        <position position="112"/>
    </location>
</feature>
<name>A0A8C9AHV8_PROSS</name>
<evidence type="ECO:0000256" key="2">
    <source>
        <dbReference type="ARBA" id="ARBA00009972"/>
    </source>
</evidence>
<evidence type="ECO:0000259" key="12">
    <source>
        <dbReference type="Pfam" id="PF00303"/>
    </source>
</evidence>
<dbReference type="GO" id="GO:0005739">
    <property type="term" value="C:mitochondrion"/>
    <property type="evidence" value="ECO:0007669"/>
    <property type="project" value="TreeGrafter"/>
</dbReference>
<dbReference type="AlphaFoldDB" id="A0A8C9AHV8"/>
<keyword evidence="6" id="KW-0808">Transferase</keyword>
<sequence length="230" mass="25867">MPAAGSELLCPPSPPPAQKRVAEPRPPHGELQYLGQVEHILRHGSRKDDRTGTGTLSVFGMQARYSLRDYSGQGVDQLQKVIDTIKTNPDDRRIIMCAWNPKDLPLMALPPCHALCQFYVVNGELSCQLYQRSGDMGLGVPFNIASYALLTYMIAHITGLKPGDFVHTLGDAHIYLNHIEPLKIQLQREPRPFPKLKILRKVETIDDFKAEDFKIEGYNPHPTIKMEMAL</sequence>
<dbReference type="PRINTS" id="PR00108">
    <property type="entry name" value="THYMDSNTHASE"/>
</dbReference>
<dbReference type="InterPro" id="IPR045097">
    <property type="entry name" value="Thymidate_synth/dCMP_Mease"/>
</dbReference>
<dbReference type="CDD" id="cd00351">
    <property type="entry name" value="TS_Pyrimidine_HMase"/>
    <property type="match status" value="1"/>
</dbReference>
<comment type="pathway">
    <text evidence="1">Pyrimidine metabolism; dTTP biosynthesis.</text>
</comment>
<accession>A0A8C9AHV8</accession>
<evidence type="ECO:0000256" key="1">
    <source>
        <dbReference type="ARBA" id="ARBA00004992"/>
    </source>
</evidence>
<evidence type="ECO:0000256" key="7">
    <source>
        <dbReference type="ARBA" id="ARBA00022727"/>
    </source>
</evidence>
<proteinExistence type="inferred from homology"/>
<feature type="domain" description="Thymidylate synthase/dCMP hydroxymethylase" evidence="12">
    <location>
        <begin position="32"/>
        <end position="69"/>
    </location>
</feature>
<evidence type="ECO:0000256" key="4">
    <source>
        <dbReference type="ARBA" id="ARBA00015931"/>
    </source>
</evidence>
<dbReference type="Proteomes" id="UP000694414">
    <property type="component" value="Unplaced"/>
</dbReference>
<dbReference type="SUPFAM" id="SSF55831">
    <property type="entry name" value="Thymidylate synthase/dCMP hydroxymethylase"/>
    <property type="match status" value="1"/>
</dbReference>
<evidence type="ECO:0000256" key="9">
    <source>
        <dbReference type="ARBA" id="ARBA00056634"/>
    </source>
</evidence>
<evidence type="ECO:0000256" key="10">
    <source>
        <dbReference type="PROSITE-ProRule" id="PRU10016"/>
    </source>
</evidence>
<dbReference type="UniPathway" id="UPA00575"/>
<protein>
    <recommendedName>
        <fullName evidence="4">Thymidylate synthase</fullName>
        <ecNumber evidence="3">2.1.1.45</ecNumber>
    </recommendedName>
</protein>
<dbReference type="GO" id="GO:0046653">
    <property type="term" value="P:tetrahydrofolate metabolic process"/>
    <property type="evidence" value="ECO:0007669"/>
    <property type="project" value="UniProtKB-ARBA"/>
</dbReference>
<dbReference type="InterPro" id="IPR036926">
    <property type="entry name" value="Thymidate_synth/dCMP_Mease_sf"/>
</dbReference>
<evidence type="ECO:0000256" key="3">
    <source>
        <dbReference type="ARBA" id="ARBA00011947"/>
    </source>
</evidence>
<dbReference type="InterPro" id="IPR023451">
    <property type="entry name" value="Thymidate_synth/dCMP_Mease_dom"/>
</dbReference>
<keyword evidence="14" id="KW-1185">Reference proteome</keyword>
<evidence type="ECO:0000256" key="11">
    <source>
        <dbReference type="SAM" id="MobiDB-lite"/>
    </source>
</evidence>
<reference evidence="13" key="1">
    <citation type="submission" date="2025-08" db="UniProtKB">
        <authorList>
            <consortium name="Ensembl"/>
        </authorList>
    </citation>
    <scope>IDENTIFICATION</scope>
</reference>
<comment type="catalytic activity">
    <reaction evidence="8">
        <text>dUMP + (6R)-5,10-methylene-5,6,7,8-tetrahydrofolate = 7,8-dihydrofolate + dTMP</text>
        <dbReference type="Rhea" id="RHEA:12104"/>
        <dbReference type="ChEBI" id="CHEBI:15636"/>
        <dbReference type="ChEBI" id="CHEBI:57451"/>
        <dbReference type="ChEBI" id="CHEBI:63528"/>
        <dbReference type="ChEBI" id="CHEBI:246422"/>
        <dbReference type="EC" id="2.1.1.45"/>
    </reaction>
    <physiologicalReaction direction="left-to-right" evidence="8">
        <dbReference type="Rhea" id="RHEA:12105"/>
    </physiologicalReaction>
</comment>
<dbReference type="GO" id="GO:0005829">
    <property type="term" value="C:cytosol"/>
    <property type="evidence" value="ECO:0007669"/>
    <property type="project" value="TreeGrafter"/>
</dbReference>
<dbReference type="Pfam" id="PF00303">
    <property type="entry name" value="Thymidylat_synt"/>
    <property type="match status" value="2"/>
</dbReference>
<dbReference type="GeneTree" id="ENSGT00390000014786"/>
<keyword evidence="7" id="KW-0545">Nucleotide biosynthesis</keyword>
<dbReference type="FunFam" id="3.30.572.10:FF:000007">
    <property type="entry name" value="thymidylate synthase isoform X2"/>
    <property type="match status" value="1"/>
</dbReference>
<dbReference type="InterPro" id="IPR020940">
    <property type="entry name" value="Thymidylate_synthase_AS"/>
</dbReference>
<evidence type="ECO:0000313" key="13">
    <source>
        <dbReference type="Ensembl" id="ENSPSMP00000034039.1"/>
    </source>
</evidence>
<reference evidence="13" key="2">
    <citation type="submission" date="2025-09" db="UniProtKB">
        <authorList>
            <consortium name="Ensembl"/>
        </authorList>
    </citation>
    <scope>IDENTIFICATION</scope>
</reference>
<feature type="region of interest" description="Disordered" evidence="11">
    <location>
        <begin position="1"/>
        <end position="28"/>
    </location>
</feature>
<dbReference type="GO" id="GO:0032259">
    <property type="term" value="P:methylation"/>
    <property type="evidence" value="ECO:0007669"/>
    <property type="project" value="UniProtKB-KW"/>
</dbReference>
<comment type="similarity">
    <text evidence="2">Belongs to the thymidylate synthase family.</text>
</comment>
<comment type="function">
    <text evidence="9">Catalyzes the reductive methylation of 2'-deoxyuridine 5'-monophosphate (dUMP) to thymidine 5'-monophosphate (dTMP), using the cosubstrate, 5,10- methylenetetrahydrofolate (CH2H4folate) as a 1-carbon donor and reductant and contributes to the de novo mitochondrial thymidylate biosynthesis pathway.</text>
</comment>
<evidence type="ECO:0000256" key="5">
    <source>
        <dbReference type="ARBA" id="ARBA00022603"/>
    </source>
</evidence>
<dbReference type="PANTHER" id="PTHR11548:SF2">
    <property type="entry name" value="THYMIDYLATE SYNTHASE"/>
    <property type="match status" value="1"/>
</dbReference>
<dbReference type="InterPro" id="IPR000398">
    <property type="entry name" value="Thymidylate_synthase"/>
</dbReference>
<dbReference type="Gene3D" id="3.30.572.10">
    <property type="entry name" value="Thymidylate synthase/dCMP hydroxymethylase domain"/>
    <property type="match status" value="2"/>
</dbReference>
<dbReference type="GO" id="GO:0006231">
    <property type="term" value="P:dTMP biosynthetic process"/>
    <property type="evidence" value="ECO:0007669"/>
    <property type="project" value="InterPro"/>
</dbReference>
<dbReference type="GO" id="GO:0004799">
    <property type="term" value="F:thymidylate synthase activity"/>
    <property type="evidence" value="ECO:0007669"/>
    <property type="project" value="UniProtKB-EC"/>
</dbReference>
<gene>
    <name evidence="13" type="primary">TYMS</name>
</gene>
<keyword evidence="5" id="KW-0489">Methyltransferase</keyword>
<evidence type="ECO:0000256" key="8">
    <source>
        <dbReference type="ARBA" id="ARBA00050752"/>
    </source>
</evidence>
<dbReference type="Ensembl" id="ENSPSMT00000039240.1">
    <property type="protein sequence ID" value="ENSPSMP00000034039.1"/>
    <property type="gene ID" value="ENSPSMG00000023465.1"/>
</dbReference>
<dbReference type="PANTHER" id="PTHR11548">
    <property type="entry name" value="THYMIDYLATE SYNTHASE 1"/>
    <property type="match status" value="1"/>
</dbReference>
<dbReference type="NCBIfam" id="TIGR03284">
    <property type="entry name" value="thym_sym"/>
    <property type="match status" value="1"/>
</dbReference>
<dbReference type="EC" id="2.1.1.45" evidence="3"/>
<dbReference type="GO" id="GO:0006235">
    <property type="term" value="P:dTTP biosynthetic process"/>
    <property type="evidence" value="ECO:0007669"/>
    <property type="project" value="UniProtKB-UniPathway"/>
</dbReference>
<dbReference type="PROSITE" id="PS00091">
    <property type="entry name" value="THYMIDYLATE_SYNTHASE"/>
    <property type="match status" value="1"/>
</dbReference>
<organism evidence="13 14">
    <name type="scientific">Prolemur simus</name>
    <name type="common">Greater bamboo lemur</name>
    <name type="synonym">Hapalemur simus</name>
    <dbReference type="NCBI Taxonomy" id="1328070"/>
    <lineage>
        <taxon>Eukaryota</taxon>
        <taxon>Metazoa</taxon>
        <taxon>Chordata</taxon>
        <taxon>Craniata</taxon>
        <taxon>Vertebrata</taxon>
        <taxon>Euteleostomi</taxon>
        <taxon>Mammalia</taxon>
        <taxon>Eutheria</taxon>
        <taxon>Euarchontoglires</taxon>
        <taxon>Primates</taxon>
        <taxon>Strepsirrhini</taxon>
        <taxon>Lemuriformes</taxon>
        <taxon>Lemuridae</taxon>
        <taxon>Prolemur</taxon>
    </lineage>
</organism>
<evidence type="ECO:0000313" key="14">
    <source>
        <dbReference type="Proteomes" id="UP000694414"/>
    </source>
</evidence>